<dbReference type="AlphaFoldDB" id="A0ABD6C3Y9"/>
<dbReference type="Proteomes" id="UP001597185">
    <property type="component" value="Unassembled WGS sequence"/>
</dbReference>
<name>A0ABD6C3Y9_9EURY</name>
<gene>
    <name evidence="1" type="ORF">ACFR9T_16425</name>
</gene>
<accession>A0ABD6C3Y9</accession>
<dbReference type="EMBL" id="JBHUDB010000024">
    <property type="protein sequence ID" value="MFD1572142.1"/>
    <property type="molecule type" value="Genomic_DNA"/>
</dbReference>
<proteinExistence type="predicted"/>
<keyword evidence="2" id="KW-1185">Reference proteome</keyword>
<evidence type="ECO:0000313" key="1">
    <source>
        <dbReference type="EMBL" id="MFD1572142.1"/>
    </source>
</evidence>
<organism evidence="1 2">
    <name type="scientific">Halorubrum laminariae</name>
    <dbReference type="NCBI Taxonomy" id="1433523"/>
    <lineage>
        <taxon>Archaea</taxon>
        <taxon>Methanobacteriati</taxon>
        <taxon>Methanobacteriota</taxon>
        <taxon>Stenosarchaea group</taxon>
        <taxon>Halobacteria</taxon>
        <taxon>Halobacteriales</taxon>
        <taxon>Haloferacaceae</taxon>
        <taxon>Halorubrum</taxon>
    </lineage>
</organism>
<protein>
    <submittedName>
        <fullName evidence="1">Uncharacterized protein</fullName>
    </submittedName>
</protein>
<dbReference type="RefSeq" id="WP_256418772.1">
    <property type="nucleotide sequence ID" value="NZ_JANHDL010000008.1"/>
</dbReference>
<sequence length="145" mass="16419">MDPASTLSAGATALSKASNVGDYLDYWRNYKGERVDIRESSLRPTMKDKQYVEDIHIIRGTIGAIHGQPSGLLLTDVKELHRRRKLDGDRFADDVSKTTVINDELRRIRQVNEKIVAFSEIGELELTEDTNDADRTIEDLDSNQE</sequence>
<evidence type="ECO:0000313" key="2">
    <source>
        <dbReference type="Proteomes" id="UP001597185"/>
    </source>
</evidence>
<reference evidence="1 2" key="1">
    <citation type="journal article" date="2019" name="Int. J. Syst. Evol. Microbiol.">
        <title>The Global Catalogue of Microorganisms (GCM) 10K type strain sequencing project: providing services to taxonomists for standard genome sequencing and annotation.</title>
        <authorList>
            <consortium name="The Broad Institute Genomics Platform"/>
            <consortium name="The Broad Institute Genome Sequencing Center for Infectious Disease"/>
            <person name="Wu L."/>
            <person name="Ma J."/>
        </authorList>
    </citation>
    <scope>NUCLEOTIDE SEQUENCE [LARGE SCALE GENOMIC DNA]</scope>
    <source>
        <strain evidence="1 2">CGMCC 1.12689</strain>
    </source>
</reference>
<comment type="caution">
    <text evidence="1">The sequence shown here is derived from an EMBL/GenBank/DDBJ whole genome shotgun (WGS) entry which is preliminary data.</text>
</comment>